<protein>
    <recommendedName>
        <fullName evidence="8">ESX secretion-associated protein EspG</fullName>
    </recommendedName>
</protein>
<evidence type="ECO:0000256" key="2">
    <source>
        <dbReference type="ARBA" id="ARBA00006411"/>
    </source>
</evidence>
<name>A0A231HE59_9NOCA</name>
<dbReference type="InterPro" id="IPR025734">
    <property type="entry name" value="EspG"/>
</dbReference>
<organism evidence="6 7">
    <name type="scientific">Nocardia cerradoensis</name>
    <dbReference type="NCBI Taxonomy" id="85688"/>
    <lineage>
        <taxon>Bacteria</taxon>
        <taxon>Bacillati</taxon>
        <taxon>Actinomycetota</taxon>
        <taxon>Actinomycetes</taxon>
        <taxon>Mycobacteriales</taxon>
        <taxon>Nocardiaceae</taxon>
        <taxon>Nocardia</taxon>
    </lineage>
</organism>
<keyword evidence="4" id="KW-0143">Chaperone</keyword>
<comment type="subcellular location">
    <subcellularLocation>
        <location evidence="1">Cytoplasm</location>
    </subcellularLocation>
</comment>
<reference evidence="6 7" key="1">
    <citation type="submission" date="2017-07" db="EMBL/GenBank/DDBJ databases">
        <title>First draft Genome Sequence of Nocardia cerradoensis isolated from human infection.</title>
        <authorList>
            <person name="Carrasco G."/>
        </authorList>
    </citation>
    <scope>NUCLEOTIDE SEQUENCE [LARGE SCALE GENOMIC DNA]</scope>
    <source>
        <strain evidence="6 7">CNM20130759</strain>
    </source>
</reference>
<dbReference type="Pfam" id="PF14011">
    <property type="entry name" value="ESX-1_EspG"/>
    <property type="match status" value="1"/>
</dbReference>
<accession>A0A231HE59</accession>
<gene>
    <name evidence="6" type="ORF">B7C42_00296</name>
</gene>
<dbReference type="Proteomes" id="UP000215506">
    <property type="component" value="Unassembled WGS sequence"/>
</dbReference>
<comment type="caution">
    <text evidence="6">The sequence shown here is derived from an EMBL/GenBank/DDBJ whole genome shotgun (WGS) entry which is preliminary data.</text>
</comment>
<evidence type="ECO:0000256" key="1">
    <source>
        <dbReference type="ARBA" id="ARBA00004496"/>
    </source>
</evidence>
<dbReference type="RefSeq" id="WP_039777052.1">
    <property type="nucleotide sequence ID" value="NZ_JAAXOR010000003.1"/>
</dbReference>
<feature type="region of interest" description="Disordered" evidence="5">
    <location>
        <begin position="137"/>
        <end position="161"/>
    </location>
</feature>
<dbReference type="EMBL" id="NGAF01000001">
    <property type="protein sequence ID" value="OXR47174.1"/>
    <property type="molecule type" value="Genomic_DNA"/>
</dbReference>
<proteinExistence type="inferred from homology"/>
<evidence type="ECO:0000313" key="7">
    <source>
        <dbReference type="Proteomes" id="UP000215506"/>
    </source>
</evidence>
<evidence type="ECO:0000256" key="5">
    <source>
        <dbReference type="SAM" id="MobiDB-lite"/>
    </source>
</evidence>
<keyword evidence="7" id="KW-1185">Reference proteome</keyword>
<evidence type="ECO:0008006" key="8">
    <source>
        <dbReference type="Google" id="ProtNLM"/>
    </source>
</evidence>
<sequence length="234" mass="25384">MSWSFTPDEFAHIWRETDLDRHPFPLRILETPRTEDEAATLRTTLEARLPLGADPDLSACLRILAAPHTRVVAIGGAHSPGTEIRAVAAAIYDHAVLAIQEPGRTPGFGGSIRLSIGHTAKLGARIAALLPDCPAGGEPARSAPAEAVRDDDCPRPASPPAPRIRRLLLKPHSAEGHIRIEAGLDRPTPPAPLYYTWIDVAEDGRYLIKAGDEVHIVPASRQQIGTHLQKRIPR</sequence>
<dbReference type="AlphaFoldDB" id="A0A231HE59"/>
<keyword evidence="3" id="KW-0963">Cytoplasm</keyword>
<evidence type="ECO:0000313" key="6">
    <source>
        <dbReference type="EMBL" id="OXR47174.1"/>
    </source>
</evidence>
<evidence type="ECO:0000256" key="4">
    <source>
        <dbReference type="ARBA" id="ARBA00023186"/>
    </source>
</evidence>
<evidence type="ECO:0000256" key="3">
    <source>
        <dbReference type="ARBA" id="ARBA00022490"/>
    </source>
</evidence>
<comment type="similarity">
    <text evidence="2">Belongs to the EspG family.</text>
</comment>